<evidence type="ECO:0000256" key="7">
    <source>
        <dbReference type="ARBA" id="ARBA00022741"/>
    </source>
</evidence>
<keyword evidence="14" id="KW-0675">Receptor</keyword>
<keyword evidence="4" id="KW-0808">Transferase</keyword>
<keyword evidence="7" id="KW-0547">Nucleotide-binding</keyword>
<sequence>MPMGREGRWCTLSVVLMITAGGCDEVSDTYPPRPVPGALAVAETGDDAEADKASVRACEAAALDLCGLECVDITLDARHCGGCGRVCAGTCAAGYCEAPCERGQIRCDGQCVERTRVTPSGRAREFAFTGAPQTFVVPDCVSRITIEAWGAQGGGSRCCDGPDQDDGGRGAYVRTELEVEPGEALQIVVGGRGGLEGAAGSNGGGVGGEFAGGGGGASDVRRGGTELDDRIVVAAGGGGGQCGCPDHGEGGPGGVFIGGAGVALLPEWQAAGGGTQSDGGTVGSEPGEPGLFGSGGGVGLYHVAGGGGGWFGGGSAYAAGGGGGSSYLGDEPDSSGLPGVRAGDGMVTIRW</sequence>
<feature type="compositionally biased region" description="Gly residues" evidence="16">
    <location>
        <begin position="271"/>
        <end position="282"/>
    </location>
</feature>
<evidence type="ECO:0000256" key="8">
    <source>
        <dbReference type="ARBA" id="ARBA00022777"/>
    </source>
</evidence>
<keyword evidence="15" id="KW-0325">Glycoprotein</keyword>
<keyword evidence="6" id="KW-0732">Signal</keyword>
<keyword evidence="8" id="KW-0418">Kinase</keyword>
<protein>
    <recommendedName>
        <fullName evidence="2">receptor protein-tyrosine kinase</fullName>
        <ecNumber evidence="2">2.7.10.1</ecNumber>
    </recommendedName>
</protein>
<dbReference type="Pfam" id="PF12810">
    <property type="entry name" value="ALK_LTK_GRD"/>
    <property type="match status" value="1"/>
</dbReference>
<keyword evidence="11" id="KW-0472">Membrane</keyword>
<feature type="domain" description="ALK/LTK-like glycine-rich" evidence="17">
    <location>
        <begin position="146"/>
        <end position="332"/>
    </location>
</feature>
<keyword evidence="13" id="KW-1015">Disulfide bond</keyword>
<proteinExistence type="predicted"/>
<keyword evidence="5" id="KW-0812">Transmembrane</keyword>
<evidence type="ECO:0000256" key="12">
    <source>
        <dbReference type="ARBA" id="ARBA00023137"/>
    </source>
</evidence>
<dbReference type="Proteomes" id="UP001217838">
    <property type="component" value="Unassembled WGS sequence"/>
</dbReference>
<evidence type="ECO:0000256" key="14">
    <source>
        <dbReference type="ARBA" id="ARBA00023170"/>
    </source>
</evidence>
<feature type="region of interest" description="Disordered" evidence="16">
    <location>
        <begin position="271"/>
        <end position="293"/>
    </location>
</feature>
<evidence type="ECO:0000256" key="2">
    <source>
        <dbReference type="ARBA" id="ARBA00011902"/>
    </source>
</evidence>
<gene>
    <name evidence="18" type="ORF">POL58_42965</name>
</gene>
<evidence type="ECO:0000256" key="3">
    <source>
        <dbReference type="ARBA" id="ARBA00022475"/>
    </source>
</evidence>
<evidence type="ECO:0000256" key="5">
    <source>
        <dbReference type="ARBA" id="ARBA00022692"/>
    </source>
</evidence>
<comment type="caution">
    <text evidence="18">The sequence shown here is derived from an EMBL/GenBank/DDBJ whole genome shotgun (WGS) entry which is preliminary data.</text>
</comment>
<organism evidence="18 19">
    <name type="scientific">Nannocystis radixulma</name>
    <dbReference type="NCBI Taxonomy" id="2995305"/>
    <lineage>
        <taxon>Bacteria</taxon>
        <taxon>Pseudomonadati</taxon>
        <taxon>Myxococcota</taxon>
        <taxon>Polyangia</taxon>
        <taxon>Nannocystales</taxon>
        <taxon>Nannocystaceae</taxon>
        <taxon>Nannocystis</taxon>
    </lineage>
</organism>
<keyword evidence="3" id="KW-1003">Cell membrane</keyword>
<name>A0ABT5BNL5_9BACT</name>
<keyword evidence="12" id="KW-0829">Tyrosine-protein kinase</keyword>
<keyword evidence="10" id="KW-1133">Transmembrane helix</keyword>
<evidence type="ECO:0000259" key="17">
    <source>
        <dbReference type="Pfam" id="PF12810"/>
    </source>
</evidence>
<evidence type="ECO:0000256" key="1">
    <source>
        <dbReference type="ARBA" id="ARBA00004251"/>
    </source>
</evidence>
<evidence type="ECO:0000256" key="9">
    <source>
        <dbReference type="ARBA" id="ARBA00022840"/>
    </source>
</evidence>
<dbReference type="PROSITE" id="PS51257">
    <property type="entry name" value="PROKAR_LIPOPROTEIN"/>
    <property type="match status" value="1"/>
</dbReference>
<evidence type="ECO:0000256" key="10">
    <source>
        <dbReference type="ARBA" id="ARBA00022989"/>
    </source>
</evidence>
<reference evidence="18 19" key="1">
    <citation type="submission" date="2022-11" db="EMBL/GenBank/DDBJ databases">
        <title>Minimal conservation of predation-associated metabolite biosynthetic gene clusters underscores biosynthetic potential of Myxococcota including descriptions for ten novel species: Archangium lansinium sp. nov., Myxococcus landrumus sp. nov., Nannocystis bai.</title>
        <authorList>
            <person name="Ahearne A."/>
            <person name="Stevens C."/>
            <person name="Dowd S."/>
        </authorList>
    </citation>
    <scope>NUCLEOTIDE SEQUENCE [LARGE SCALE GENOMIC DNA]</scope>
    <source>
        <strain evidence="18 19">NCELM</strain>
    </source>
</reference>
<evidence type="ECO:0000256" key="4">
    <source>
        <dbReference type="ARBA" id="ARBA00022679"/>
    </source>
</evidence>
<evidence type="ECO:0000256" key="16">
    <source>
        <dbReference type="SAM" id="MobiDB-lite"/>
    </source>
</evidence>
<keyword evidence="19" id="KW-1185">Reference proteome</keyword>
<dbReference type="RefSeq" id="WP_272008966.1">
    <property type="nucleotide sequence ID" value="NZ_JAQNDN010000024.1"/>
</dbReference>
<evidence type="ECO:0000256" key="13">
    <source>
        <dbReference type="ARBA" id="ARBA00023157"/>
    </source>
</evidence>
<evidence type="ECO:0000313" key="18">
    <source>
        <dbReference type="EMBL" id="MDC0674587.1"/>
    </source>
</evidence>
<comment type="subcellular location">
    <subcellularLocation>
        <location evidence="1">Cell membrane</location>
        <topology evidence="1">Single-pass type I membrane protein</topology>
    </subcellularLocation>
</comment>
<evidence type="ECO:0000313" key="19">
    <source>
        <dbReference type="Proteomes" id="UP001217838"/>
    </source>
</evidence>
<dbReference type="InterPro" id="IPR055163">
    <property type="entry name" value="ALK/LTK-like_GRD"/>
</dbReference>
<dbReference type="EMBL" id="JAQNDN010000024">
    <property type="protein sequence ID" value="MDC0674587.1"/>
    <property type="molecule type" value="Genomic_DNA"/>
</dbReference>
<evidence type="ECO:0000256" key="6">
    <source>
        <dbReference type="ARBA" id="ARBA00022729"/>
    </source>
</evidence>
<accession>A0ABT5BNL5</accession>
<dbReference type="EC" id="2.7.10.1" evidence="2"/>
<evidence type="ECO:0000256" key="15">
    <source>
        <dbReference type="ARBA" id="ARBA00023180"/>
    </source>
</evidence>
<keyword evidence="9" id="KW-0067">ATP-binding</keyword>
<evidence type="ECO:0000256" key="11">
    <source>
        <dbReference type="ARBA" id="ARBA00023136"/>
    </source>
</evidence>